<reference evidence="2" key="1">
    <citation type="submission" date="2020-05" db="EMBL/GenBank/DDBJ databases">
        <authorList>
            <person name="Chiriac C."/>
            <person name="Salcher M."/>
            <person name="Ghai R."/>
            <person name="Kavagutti S V."/>
        </authorList>
    </citation>
    <scope>NUCLEOTIDE SEQUENCE</scope>
</reference>
<keyword evidence="1" id="KW-0472">Membrane</keyword>
<feature type="transmembrane region" description="Helical" evidence="1">
    <location>
        <begin position="165"/>
        <end position="186"/>
    </location>
</feature>
<keyword evidence="1" id="KW-0812">Transmembrane</keyword>
<feature type="transmembrane region" description="Helical" evidence="1">
    <location>
        <begin position="6"/>
        <end position="27"/>
    </location>
</feature>
<feature type="transmembrane region" description="Helical" evidence="1">
    <location>
        <begin position="101"/>
        <end position="120"/>
    </location>
</feature>
<organism evidence="2">
    <name type="scientific">freshwater metagenome</name>
    <dbReference type="NCBI Taxonomy" id="449393"/>
    <lineage>
        <taxon>unclassified sequences</taxon>
        <taxon>metagenomes</taxon>
        <taxon>ecological metagenomes</taxon>
    </lineage>
</organism>
<protein>
    <submittedName>
        <fullName evidence="2">Unannotated protein</fullName>
    </submittedName>
</protein>
<evidence type="ECO:0000313" key="2">
    <source>
        <dbReference type="EMBL" id="CAB4882883.1"/>
    </source>
</evidence>
<name>A0A6J7ETZ3_9ZZZZ</name>
<evidence type="ECO:0000256" key="1">
    <source>
        <dbReference type="SAM" id="Phobius"/>
    </source>
</evidence>
<gene>
    <name evidence="2" type="ORF">UFOPK3472_00814</name>
</gene>
<sequence>MIADSSLRWITTALFVFAAGYCVYRIIRAAQWNVRIDHGFHLVMCAAMIAMAWPWGLGVPLLPQGVFFAAATVWFAISAARTAPGTTGVDEHPHGPAMGSYHVFMMAAMVWMVAVMAGWLPGTAAHDHTADAADGDMSGMGAHAHTPDMDMSSPDHTAAMSGPGWISAVSLTLTVVFAVAAIVWLYRLFVAEQSTALAPVHPSPGSQAGNIAVDALPASRPQSVAAACEVAMAAGMAIMMGVV</sequence>
<dbReference type="InterPro" id="IPR033458">
    <property type="entry name" value="DUF5134"/>
</dbReference>
<keyword evidence="1" id="KW-1133">Transmembrane helix</keyword>
<feature type="transmembrane region" description="Helical" evidence="1">
    <location>
        <begin position="61"/>
        <end position="80"/>
    </location>
</feature>
<accession>A0A6J7ETZ3</accession>
<proteinExistence type="predicted"/>
<feature type="transmembrane region" description="Helical" evidence="1">
    <location>
        <begin position="39"/>
        <end position="55"/>
    </location>
</feature>
<dbReference type="Pfam" id="PF17197">
    <property type="entry name" value="DUF5134"/>
    <property type="match status" value="1"/>
</dbReference>
<dbReference type="AlphaFoldDB" id="A0A6J7ETZ3"/>
<dbReference type="EMBL" id="CAFBLX010000037">
    <property type="protein sequence ID" value="CAB4882883.1"/>
    <property type="molecule type" value="Genomic_DNA"/>
</dbReference>